<protein>
    <recommendedName>
        <fullName evidence="2">Putative zinc-finger domain-containing protein</fullName>
    </recommendedName>
</protein>
<dbReference type="EMBL" id="CP001958">
    <property type="protein sequence ID" value="ADG96654.1"/>
    <property type="molecule type" value="Genomic_DNA"/>
</dbReference>
<dbReference type="HOGENOM" id="CLU_2059793_0_0_11"/>
<evidence type="ECO:0000313" key="4">
    <source>
        <dbReference type="Proteomes" id="UP000002247"/>
    </source>
</evidence>
<dbReference type="Proteomes" id="UP000002247">
    <property type="component" value="Chromosome"/>
</dbReference>
<feature type="region of interest" description="Disordered" evidence="1">
    <location>
        <begin position="1"/>
        <end position="33"/>
    </location>
</feature>
<feature type="region of interest" description="Disordered" evidence="1">
    <location>
        <begin position="101"/>
        <end position="125"/>
    </location>
</feature>
<dbReference type="eggNOG" id="COG5660">
    <property type="taxonomic scope" value="Bacteria"/>
</dbReference>
<reference evidence="3 4" key="1">
    <citation type="journal article" date="2010" name="Stand. Genomic Sci.">
        <title>Complete genome sequence of Segniliparus rotundus type strain (CDC 1076).</title>
        <authorList>
            <person name="Sikorski J."/>
            <person name="Lapidus A."/>
            <person name="Copeland A."/>
            <person name="Misra M."/>
            <person name="Glavina Del Rio T."/>
            <person name="Nolan M."/>
            <person name="Lucas S."/>
            <person name="Chen F."/>
            <person name="Tice H."/>
            <person name="Cheng J.F."/>
            <person name="Jando M."/>
            <person name="Schneider S."/>
            <person name="Bruce D."/>
            <person name="Goodwin L."/>
            <person name="Pitluck S."/>
            <person name="Liolios K."/>
            <person name="Mikhailova N."/>
            <person name="Pati A."/>
            <person name="Ivanova N."/>
            <person name="Mavromatis K."/>
            <person name="Chen A."/>
            <person name="Palaniappan K."/>
            <person name="Chertkov O."/>
            <person name="Land M."/>
            <person name="Hauser L."/>
            <person name="Chang Y.J."/>
            <person name="Jeffries C.D."/>
            <person name="Brettin T."/>
            <person name="Detter J.C."/>
            <person name="Han C."/>
            <person name="Rohde M."/>
            <person name="Goker M."/>
            <person name="Bristow J."/>
            <person name="Eisen J.A."/>
            <person name="Markowitz V."/>
            <person name="Hugenholtz P."/>
            <person name="Kyrpides N.C."/>
            <person name="Klenk H.P."/>
        </authorList>
    </citation>
    <scope>NUCLEOTIDE SEQUENCE [LARGE SCALE GENOMIC DNA]</scope>
    <source>
        <strain evidence="4">ATCC BAA-972 / CDC 1076 / CIP 108378 / DSM 44985 / JCM 13578</strain>
    </source>
</reference>
<dbReference type="Pfam" id="PF13490">
    <property type="entry name" value="zf-HC2"/>
    <property type="match status" value="1"/>
</dbReference>
<evidence type="ECO:0000256" key="1">
    <source>
        <dbReference type="SAM" id="MobiDB-lite"/>
    </source>
</evidence>
<organism evidence="3 4">
    <name type="scientific">Segniliparus rotundus (strain ATCC BAA-972 / CDC 1076 / CIP 108378 / DSM 44985 / JCM 13578)</name>
    <dbReference type="NCBI Taxonomy" id="640132"/>
    <lineage>
        <taxon>Bacteria</taxon>
        <taxon>Bacillati</taxon>
        <taxon>Actinomycetota</taxon>
        <taxon>Actinomycetes</taxon>
        <taxon>Mycobacteriales</taxon>
        <taxon>Segniliparaceae</taxon>
        <taxon>Segniliparus</taxon>
    </lineage>
</organism>
<keyword evidence="4" id="KW-1185">Reference proteome</keyword>
<evidence type="ECO:0000259" key="2">
    <source>
        <dbReference type="Pfam" id="PF13490"/>
    </source>
</evidence>
<name>D6ZAB2_SEGRD</name>
<accession>D6ZAB2</accession>
<dbReference type="InterPro" id="IPR027383">
    <property type="entry name" value="Znf_put"/>
</dbReference>
<proteinExistence type="predicted"/>
<gene>
    <name evidence="3" type="ordered locus">Srot_0165</name>
</gene>
<sequence length="125" mass="13769">MRSAPEPSSREGSRIPCGTAQESLSARLDGEREPVPAHRVDAHVAACDDCAQWWRQAQTQAAALRLAAVPAAPVFEVALPKPKRSWRSRLSVWSPKPEEVEVRVPQGARPGRRTGHLRPAPERPE</sequence>
<dbReference type="RefSeq" id="WP_013137110.1">
    <property type="nucleotide sequence ID" value="NC_014168.1"/>
</dbReference>
<evidence type="ECO:0000313" key="3">
    <source>
        <dbReference type="EMBL" id="ADG96654.1"/>
    </source>
</evidence>
<dbReference type="KEGG" id="srt:Srot_0165"/>
<feature type="domain" description="Putative zinc-finger" evidence="2">
    <location>
        <begin position="17"/>
        <end position="51"/>
    </location>
</feature>
<dbReference type="STRING" id="640132.Srot_0165"/>
<dbReference type="AlphaFoldDB" id="D6ZAB2"/>